<dbReference type="Gene3D" id="3.40.50.1820">
    <property type="entry name" value="alpha/beta hydrolase"/>
    <property type="match status" value="1"/>
</dbReference>
<gene>
    <name evidence="1" type="ORF">SAMN05216218_1414</name>
</gene>
<proteinExistence type="predicted"/>
<dbReference type="InterPro" id="IPR006311">
    <property type="entry name" value="TAT_signal"/>
</dbReference>
<dbReference type="PROSITE" id="PS51318">
    <property type="entry name" value="TAT"/>
    <property type="match status" value="1"/>
</dbReference>
<keyword evidence="2" id="KW-1185">Reference proteome</keyword>
<dbReference type="Proteomes" id="UP000199076">
    <property type="component" value="Unassembled WGS sequence"/>
</dbReference>
<dbReference type="InterPro" id="IPR029058">
    <property type="entry name" value="AB_hydrolase_fold"/>
</dbReference>
<dbReference type="EMBL" id="FNBK01000041">
    <property type="protein sequence ID" value="SDG43282.1"/>
    <property type="molecule type" value="Genomic_DNA"/>
</dbReference>
<accession>A0A1G7U6M7</accession>
<name>A0A1G7U6M7_9EURY</name>
<sequence length="316" mass="33199">MSDHSDMERGSSSQINRRSVLRGIAAGGTAAVGVGAMSGTASAAEEQCVGGLNLVEPAEDYPVVVRDPGILGIGAGGLSETGDMPQGEDEVVIYIHGWVELLTGGAKAQGATVQQALRNAGSDIATMAYNYPSSSPNWWGQKGGAEKSGRKFASWVKQYQEENPDTDVRLIVHSLGARTGSGLLDELVNELGGEPVRSMEMLGGAMARDTVTVDGEFGDAIANGAEEVNNYWSSADNILDEILQIGEFGTEAVGAKGAPEDAETPDNYNDIDVTGIVDGHCLYYDPKEGCMETVVENFPEGFQGGGDSGGFFDDWF</sequence>
<dbReference type="SUPFAM" id="SSF53474">
    <property type="entry name" value="alpha/beta-Hydrolases"/>
    <property type="match status" value="1"/>
</dbReference>
<organism evidence="1 2">
    <name type="scientific">Halorientalis regularis</name>
    <dbReference type="NCBI Taxonomy" id="660518"/>
    <lineage>
        <taxon>Archaea</taxon>
        <taxon>Methanobacteriati</taxon>
        <taxon>Methanobacteriota</taxon>
        <taxon>Stenosarchaea group</taxon>
        <taxon>Halobacteria</taxon>
        <taxon>Halobacteriales</taxon>
        <taxon>Haloarculaceae</taxon>
        <taxon>Halorientalis</taxon>
    </lineage>
</organism>
<dbReference type="AlphaFoldDB" id="A0A1G7U6M7"/>
<evidence type="ECO:0000313" key="2">
    <source>
        <dbReference type="Proteomes" id="UP000199076"/>
    </source>
</evidence>
<evidence type="ECO:0000313" key="1">
    <source>
        <dbReference type="EMBL" id="SDG43282.1"/>
    </source>
</evidence>
<protein>
    <recommendedName>
        <fullName evidence="3">Alpha/beta hydrolase</fullName>
    </recommendedName>
</protein>
<reference evidence="2" key="1">
    <citation type="submission" date="2016-10" db="EMBL/GenBank/DDBJ databases">
        <authorList>
            <person name="Varghese N."/>
            <person name="Submissions S."/>
        </authorList>
    </citation>
    <scope>NUCLEOTIDE SEQUENCE [LARGE SCALE GENOMIC DNA]</scope>
    <source>
        <strain evidence="2">IBRC-M 10760</strain>
    </source>
</reference>
<evidence type="ECO:0008006" key="3">
    <source>
        <dbReference type="Google" id="ProtNLM"/>
    </source>
</evidence>